<dbReference type="Proteomes" id="UP000076858">
    <property type="component" value="Unassembled WGS sequence"/>
</dbReference>
<gene>
    <name evidence="2" type="ORF">APZ42_000149</name>
</gene>
<feature type="non-terminal residue" evidence="2">
    <location>
        <position position="1"/>
    </location>
</feature>
<feature type="transmembrane region" description="Helical" evidence="1">
    <location>
        <begin position="60"/>
        <end position="78"/>
    </location>
</feature>
<accession>A0A164JVU5</accession>
<protein>
    <submittedName>
        <fullName evidence="2">Uncharacterized protein</fullName>
    </submittedName>
</protein>
<evidence type="ECO:0000256" key="1">
    <source>
        <dbReference type="SAM" id="Phobius"/>
    </source>
</evidence>
<evidence type="ECO:0000313" key="2">
    <source>
        <dbReference type="EMBL" id="KZS02705.1"/>
    </source>
</evidence>
<dbReference type="AlphaFoldDB" id="A0A164JVU5"/>
<proteinExistence type="predicted"/>
<comment type="caution">
    <text evidence="2">The sequence shown here is derived from an EMBL/GenBank/DDBJ whole genome shotgun (WGS) entry which is preliminary data.</text>
</comment>
<dbReference type="EMBL" id="LRGB01003709">
    <property type="protein sequence ID" value="KZS02705.1"/>
    <property type="molecule type" value="Genomic_DNA"/>
</dbReference>
<reference evidence="2 3" key="1">
    <citation type="submission" date="2016-03" db="EMBL/GenBank/DDBJ databases">
        <title>EvidentialGene: Evidence-directed Construction of Genes on Genomes.</title>
        <authorList>
            <person name="Gilbert D.G."/>
            <person name="Choi J.-H."/>
            <person name="Mockaitis K."/>
            <person name="Colbourne J."/>
            <person name="Pfrender M."/>
        </authorList>
    </citation>
    <scope>NUCLEOTIDE SEQUENCE [LARGE SCALE GENOMIC DNA]</scope>
    <source>
        <strain evidence="2 3">Xinb3</strain>
        <tissue evidence="2">Complete organism</tissue>
    </source>
</reference>
<evidence type="ECO:0000313" key="3">
    <source>
        <dbReference type="Proteomes" id="UP000076858"/>
    </source>
</evidence>
<keyword evidence="1" id="KW-1133">Transmembrane helix</keyword>
<keyword evidence="1" id="KW-0812">Transmembrane</keyword>
<sequence length="101" mass="11993">KISSRPRSRRRLCVAPLSSSTDILFVQSFFSLSIFYFFYFSFSTSLNNLLHRAVWSRRHDGNYCSFPMTLLLLSLSSFQRFQLLKTKRSFFPCRFSLQIQN</sequence>
<organism evidence="2 3">
    <name type="scientific">Daphnia magna</name>
    <dbReference type="NCBI Taxonomy" id="35525"/>
    <lineage>
        <taxon>Eukaryota</taxon>
        <taxon>Metazoa</taxon>
        <taxon>Ecdysozoa</taxon>
        <taxon>Arthropoda</taxon>
        <taxon>Crustacea</taxon>
        <taxon>Branchiopoda</taxon>
        <taxon>Diplostraca</taxon>
        <taxon>Cladocera</taxon>
        <taxon>Anomopoda</taxon>
        <taxon>Daphniidae</taxon>
        <taxon>Daphnia</taxon>
    </lineage>
</organism>
<keyword evidence="3" id="KW-1185">Reference proteome</keyword>
<name>A0A164JVU5_9CRUS</name>
<keyword evidence="1" id="KW-0472">Membrane</keyword>
<feature type="transmembrane region" description="Helical" evidence="1">
    <location>
        <begin position="21"/>
        <end position="40"/>
    </location>
</feature>